<comment type="subcellular location">
    <subcellularLocation>
        <location evidence="1">Cell membrane</location>
        <topology evidence="1">Multi-pass membrane protein</topology>
    </subcellularLocation>
</comment>
<evidence type="ECO:0000256" key="5">
    <source>
        <dbReference type="ARBA" id="ARBA00023136"/>
    </source>
</evidence>
<dbReference type="Proteomes" id="UP000660021">
    <property type="component" value="Unassembled WGS sequence"/>
</dbReference>
<dbReference type="Pfam" id="PF02653">
    <property type="entry name" value="BPD_transp_2"/>
    <property type="match status" value="1"/>
</dbReference>
<feature type="transmembrane region" description="Helical" evidence="6">
    <location>
        <begin position="320"/>
        <end position="338"/>
    </location>
</feature>
<feature type="transmembrane region" description="Helical" evidence="6">
    <location>
        <begin position="87"/>
        <end position="110"/>
    </location>
</feature>
<evidence type="ECO:0000256" key="1">
    <source>
        <dbReference type="ARBA" id="ARBA00004651"/>
    </source>
</evidence>
<keyword evidence="2" id="KW-1003">Cell membrane</keyword>
<keyword evidence="4 6" id="KW-1133">Transmembrane helix</keyword>
<feature type="transmembrane region" description="Helical" evidence="6">
    <location>
        <begin position="184"/>
        <end position="203"/>
    </location>
</feature>
<evidence type="ECO:0000256" key="4">
    <source>
        <dbReference type="ARBA" id="ARBA00022989"/>
    </source>
</evidence>
<proteinExistence type="predicted"/>
<organism evidence="7 8">
    <name type="scientific">Pseudoflavonifractor hominis</name>
    <dbReference type="NCBI Taxonomy" id="2763059"/>
    <lineage>
        <taxon>Bacteria</taxon>
        <taxon>Bacillati</taxon>
        <taxon>Bacillota</taxon>
        <taxon>Clostridia</taxon>
        <taxon>Eubacteriales</taxon>
        <taxon>Oscillospiraceae</taxon>
        <taxon>Pseudoflavonifractor</taxon>
    </lineage>
</organism>
<reference evidence="7 8" key="1">
    <citation type="submission" date="2020-08" db="EMBL/GenBank/DDBJ databases">
        <title>Genome public.</title>
        <authorList>
            <person name="Liu C."/>
            <person name="Sun Q."/>
        </authorList>
    </citation>
    <scope>NUCLEOTIDE SEQUENCE [LARGE SCALE GENOMIC DNA]</scope>
    <source>
        <strain evidence="7 8">New-38</strain>
    </source>
</reference>
<dbReference type="PANTHER" id="PTHR32196:SF15">
    <property type="entry name" value="SUGAR ABC TRANSPORTER PERMEASE PROTEIN"/>
    <property type="match status" value="1"/>
</dbReference>
<feature type="transmembrane region" description="Helical" evidence="6">
    <location>
        <begin position="258"/>
        <end position="278"/>
    </location>
</feature>
<dbReference type="RefSeq" id="WP_186964217.1">
    <property type="nucleotide sequence ID" value="NZ_JACOPR010000009.1"/>
</dbReference>
<dbReference type="PANTHER" id="PTHR32196">
    <property type="entry name" value="ABC TRANSPORTER PERMEASE PROTEIN YPHD-RELATED-RELATED"/>
    <property type="match status" value="1"/>
</dbReference>
<accession>A0ABR7HW97</accession>
<evidence type="ECO:0008006" key="9">
    <source>
        <dbReference type="Google" id="ProtNLM"/>
    </source>
</evidence>
<keyword evidence="8" id="KW-1185">Reference proteome</keyword>
<dbReference type="EMBL" id="JACOPR010000009">
    <property type="protein sequence ID" value="MBC5731761.1"/>
    <property type="molecule type" value="Genomic_DNA"/>
</dbReference>
<protein>
    <recommendedName>
        <fullName evidence="9">ABC transporter permease</fullName>
    </recommendedName>
</protein>
<feature type="transmembrane region" description="Helical" evidence="6">
    <location>
        <begin position="44"/>
        <end position="75"/>
    </location>
</feature>
<keyword evidence="5 6" id="KW-0472">Membrane</keyword>
<evidence type="ECO:0000256" key="3">
    <source>
        <dbReference type="ARBA" id="ARBA00022692"/>
    </source>
</evidence>
<evidence type="ECO:0000313" key="8">
    <source>
        <dbReference type="Proteomes" id="UP000660021"/>
    </source>
</evidence>
<comment type="caution">
    <text evidence="7">The sequence shown here is derived from an EMBL/GenBank/DDBJ whole genome shotgun (WGS) entry which is preliminary data.</text>
</comment>
<evidence type="ECO:0000256" key="2">
    <source>
        <dbReference type="ARBA" id="ARBA00022475"/>
    </source>
</evidence>
<feature type="transmembrane region" description="Helical" evidence="6">
    <location>
        <begin position="12"/>
        <end position="32"/>
    </location>
</feature>
<feature type="transmembrane region" description="Helical" evidence="6">
    <location>
        <begin position="232"/>
        <end position="252"/>
    </location>
</feature>
<keyword evidence="3 6" id="KW-0812">Transmembrane</keyword>
<feature type="transmembrane region" description="Helical" evidence="6">
    <location>
        <begin position="122"/>
        <end position="143"/>
    </location>
</feature>
<dbReference type="InterPro" id="IPR001851">
    <property type="entry name" value="ABC_transp_permease"/>
</dbReference>
<sequence length="351" mass="37990">MKFLKNNLVPIAVFLLCLLSFHYAGVSLSYLSSEVYTRFIRNTLFVLALILPVTCGMGINFAIVVGAICAQTAIVLAMDLNLSGLPILLFVVGVSIALSVLFGTLVAMLLNRARGTEMIVSIMIGQLSSVLYQFVFMVGYGTIFHPANEAILLDTGVGVRNMLDVAPLKQVFTSVLPFTLDGKVYSLLPLLIIGTFTLILIYLQKSKLGVLAKAVGSDLHNANLLGVNSNRIRTICIVISTIFAAMSQIITVSDFGTAMVYTGHLGIETYAAAAILVGGATIREAKLRNCFLGVVLFHTLFITSPMAGQNLFNNPSVGEYFRSFLAYGVIVIAIIMNLKKEKDLKLQNFKA</sequence>
<evidence type="ECO:0000256" key="6">
    <source>
        <dbReference type="SAM" id="Phobius"/>
    </source>
</evidence>
<gene>
    <name evidence="7" type="ORF">H8S34_13120</name>
</gene>
<feature type="transmembrane region" description="Helical" evidence="6">
    <location>
        <begin position="290"/>
        <end position="308"/>
    </location>
</feature>
<name>A0ABR7HW97_9FIRM</name>
<evidence type="ECO:0000313" key="7">
    <source>
        <dbReference type="EMBL" id="MBC5731761.1"/>
    </source>
</evidence>